<comment type="caution">
    <text evidence="1">The sequence shown here is derived from an EMBL/GenBank/DDBJ whole genome shotgun (WGS) entry which is preliminary data.</text>
</comment>
<dbReference type="Proteomes" id="UP001596958">
    <property type="component" value="Unassembled WGS sequence"/>
</dbReference>
<dbReference type="RefSeq" id="WP_377099200.1">
    <property type="nucleotide sequence ID" value="NZ_JBHTHU010000005.1"/>
</dbReference>
<accession>A0ABW2YX67</accession>
<proteinExistence type="predicted"/>
<dbReference type="EMBL" id="JBHTHU010000005">
    <property type="protein sequence ID" value="MFD0750174.1"/>
    <property type="molecule type" value="Genomic_DNA"/>
</dbReference>
<keyword evidence="2" id="KW-1185">Reference proteome</keyword>
<evidence type="ECO:0000313" key="2">
    <source>
        <dbReference type="Proteomes" id="UP001596958"/>
    </source>
</evidence>
<reference evidence="2" key="1">
    <citation type="journal article" date="2019" name="Int. J. Syst. Evol. Microbiol.">
        <title>The Global Catalogue of Microorganisms (GCM) 10K type strain sequencing project: providing services to taxonomists for standard genome sequencing and annotation.</title>
        <authorList>
            <consortium name="The Broad Institute Genomics Platform"/>
            <consortium name="The Broad Institute Genome Sequencing Center for Infectious Disease"/>
            <person name="Wu L."/>
            <person name="Ma J."/>
        </authorList>
    </citation>
    <scope>NUCLEOTIDE SEQUENCE [LARGE SCALE GENOMIC DNA]</scope>
    <source>
        <strain evidence="2">CCUG 63418</strain>
    </source>
</reference>
<evidence type="ECO:0008006" key="3">
    <source>
        <dbReference type="Google" id="ProtNLM"/>
    </source>
</evidence>
<gene>
    <name evidence="1" type="ORF">ACFQZS_08485</name>
</gene>
<sequence length="182" mass="21160">MSPYFFDFYHNWSNKLLGIIGDDLASVYDRYITSFVIYNSLYNQVPEALIENGIPVASKIFDNKLATEIVVQFVGATNLLDLLYNNGCGNDIQGIINLIDQQMFYIKIKYGQRQRNEDLKLLSDLNSTNHNKKAVAILQVLYHVRCNIFHGNKNFEEYQRILVEPLFKILQIINSELFNRLQ</sequence>
<protein>
    <recommendedName>
        <fullName evidence="3">Apea-like HEPN domain-containing protein</fullName>
    </recommendedName>
</protein>
<organism evidence="1 2">
    <name type="scientific">Mucilaginibacter calamicampi</name>
    <dbReference type="NCBI Taxonomy" id="1302352"/>
    <lineage>
        <taxon>Bacteria</taxon>
        <taxon>Pseudomonadati</taxon>
        <taxon>Bacteroidota</taxon>
        <taxon>Sphingobacteriia</taxon>
        <taxon>Sphingobacteriales</taxon>
        <taxon>Sphingobacteriaceae</taxon>
        <taxon>Mucilaginibacter</taxon>
    </lineage>
</organism>
<name>A0ABW2YX67_9SPHI</name>
<evidence type="ECO:0000313" key="1">
    <source>
        <dbReference type="EMBL" id="MFD0750174.1"/>
    </source>
</evidence>